<keyword evidence="3" id="KW-1185">Reference proteome</keyword>
<dbReference type="InterPro" id="IPR029058">
    <property type="entry name" value="AB_hydrolase_fold"/>
</dbReference>
<dbReference type="PRINTS" id="PR00111">
    <property type="entry name" value="ABHYDROLASE"/>
</dbReference>
<dbReference type="SUPFAM" id="SSF53474">
    <property type="entry name" value="alpha/beta-Hydrolases"/>
    <property type="match status" value="1"/>
</dbReference>
<dbReference type="InterPro" id="IPR018202">
    <property type="entry name" value="Ser_caboxypep_ser_AS"/>
</dbReference>
<accession>A0A919TAU1</accession>
<dbReference type="EMBL" id="BOQN01000052">
    <property type="protein sequence ID" value="GIM92243.1"/>
    <property type="molecule type" value="Genomic_DNA"/>
</dbReference>
<dbReference type="Proteomes" id="UP000677082">
    <property type="component" value="Unassembled WGS sequence"/>
</dbReference>
<name>A0A919TAU1_9ACTN</name>
<dbReference type="Pfam" id="PF12697">
    <property type="entry name" value="Abhydrolase_6"/>
    <property type="match status" value="1"/>
</dbReference>
<dbReference type="PANTHER" id="PTHR43798">
    <property type="entry name" value="MONOACYLGLYCEROL LIPASE"/>
    <property type="match status" value="1"/>
</dbReference>
<feature type="domain" description="AB hydrolase-1" evidence="1">
    <location>
        <begin position="15"/>
        <end position="252"/>
    </location>
</feature>
<comment type="caution">
    <text evidence="2">The sequence shown here is derived from an EMBL/GenBank/DDBJ whole genome shotgun (WGS) entry which is preliminary data.</text>
</comment>
<keyword evidence="2" id="KW-0378">Hydrolase</keyword>
<dbReference type="AlphaFoldDB" id="A0A919TAU1"/>
<dbReference type="InterPro" id="IPR000073">
    <property type="entry name" value="AB_hydrolase_1"/>
</dbReference>
<dbReference type="InterPro" id="IPR050266">
    <property type="entry name" value="AB_hydrolase_sf"/>
</dbReference>
<evidence type="ECO:0000313" key="2">
    <source>
        <dbReference type="EMBL" id="GIM92243.1"/>
    </source>
</evidence>
<dbReference type="GO" id="GO:0004185">
    <property type="term" value="F:serine-type carboxypeptidase activity"/>
    <property type="evidence" value="ECO:0007669"/>
    <property type="project" value="InterPro"/>
</dbReference>
<reference evidence="2 3" key="1">
    <citation type="submission" date="2021-03" db="EMBL/GenBank/DDBJ databases">
        <title>Whole genome shotgun sequence of Actinoplanes toevensis NBRC 105298.</title>
        <authorList>
            <person name="Komaki H."/>
            <person name="Tamura T."/>
        </authorList>
    </citation>
    <scope>NUCLEOTIDE SEQUENCE [LARGE SCALE GENOMIC DNA]</scope>
    <source>
        <strain evidence="2 3">NBRC 105298</strain>
    </source>
</reference>
<organism evidence="2 3">
    <name type="scientific">Paractinoplanes toevensis</name>
    <dbReference type="NCBI Taxonomy" id="571911"/>
    <lineage>
        <taxon>Bacteria</taxon>
        <taxon>Bacillati</taxon>
        <taxon>Actinomycetota</taxon>
        <taxon>Actinomycetes</taxon>
        <taxon>Micromonosporales</taxon>
        <taxon>Micromonosporaceae</taxon>
        <taxon>Paractinoplanes</taxon>
    </lineage>
</organism>
<gene>
    <name evidence="2" type="ORF">Ato02nite_040360</name>
</gene>
<proteinExistence type="predicted"/>
<dbReference type="PROSITE" id="PS00131">
    <property type="entry name" value="CARBOXYPEPT_SER_SER"/>
    <property type="match status" value="1"/>
</dbReference>
<evidence type="ECO:0000313" key="3">
    <source>
        <dbReference type="Proteomes" id="UP000677082"/>
    </source>
</evidence>
<dbReference type="Gene3D" id="3.40.50.1820">
    <property type="entry name" value="alpha/beta hydrolase"/>
    <property type="match status" value="1"/>
</dbReference>
<sequence length="277" mass="30091">MATLSFAERGTGTPVLAVHGWTADHRLMLGCLEPVFADRPGYRRLYPDLPGMGASRADESIASSDDVLSAVSAFVDERIGDSPFLLVGESYGGYLSRALARDRPGQVLGLALICPIGTRVHRSERTLPEPSVLRPDPAVVAGLDARTAAEFADVAVVQTPETARRFRDEIMTGLDVADHAVLDRVEQRWALSRSPEAGEPFTRPTLILTGRQDQVVGYADQFALLPHYPRATFAILDVAGHNLQIEQPALFTALMGEWLDRSRSMRDVGGDEGSRGL</sequence>
<dbReference type="PANTHER" id="PTHR43798:SF6">
    <property type="entry name" value="HYDROLASE, PUTATIVE (AFU_ORTHOLOGUE AFUA_4G13070)-RELATED"/>
    <property type="match status" value="1"/>
</dbReference>
<evidence type="ECO:0000259" key="1">
    <source>
        <dbReference type="Pfam" id="PF12697"/>
    </source>
</evidence>
<dbReference type="RefSeq" id="WP_213008123.1">
    <property type="nucleotide sequence ID" value="NZ_BOQN01000052.1"/>
</dbReference>
<protein>
    <submittedName>
        <fullName evidence="2">2-hydroxy-6-oxo-6-phenylhexa-2,4-dienoate hydrolase</fullName>
    </submittedName>
</protein>